<organism evidence="2 3">
    <name type="scientific">Candidatus Burkholderia verschuerenii</name>
    <dbReference type="NCBI Taxonomy" id="242163"/>
    <lineage>
        <taxon>Bacteria</taxon>
        <taxon>Pseudomonadati</taxon>
        <taxon>Pseudomonadota</taxon>
        <taxon>Betaproteobacteria</taxon>
        <taxon>Burkholderiales</taxon>
        <taxon>Burkholderiaceae</taxon>
        <taxon>Burkholderia</taxon>
    </lineage>
</organism>
<feature type="region of interest" description="Disordered" evidence="1">
    <location>
        <begin position="158"/>
        <end position="178"/>
    </location>
</feature>
<dbReference type="InterPro" id="IPR014710">
    <property type="entry name" value="RmlC-like_jellyroll"/>
</dbReference>
<dbReference type="CDD" id="cd02219">
    <property type="entry name" value="cupin_YjlB-like"/>
    <property type="match status" value="1"/>
</dbReference>
<gene>
    <name evidence="2" type="ORF">BVER_03178c</name>
</gene>
<dbReference type="Proteomes" id="UP000036959">
    <property type="component" value="Unassembled WGS sequence"/>
</dbReference>
<reference evidence="3" key="1">
    <citation type="submission" date="2015-06" db="EMBL/GenBank/DDBJ databases">
        <title>Comparative genomics of Burkholderia leaf nodule symbionts.</title>
        <authorList>
            <person name="Carlier A."/>
            <person name="Eberl L."/>
            <person name="Pinto-Carbo M."/>
        </authorList>
    </citation>
    <scope>NUCLEOTIDE SEQUENCE [LARGE SCALE GENOMIC DNA]</scope>
    <source>
        <strain evidence="3">UZHbot4</strain>
    </source>
</reference>
<dbReference type="InterPro" id="IPR014500">
    <property type="entry name" value="UCP019307_cupin"/>
</dbReference>
<sequence length="178" mass="19255">MAHATLNIQAASDARCDAVMLAPNGWVPNNTRLPVLIWHGVVDPREPDIAGRFEALFAHNGWPAQWRDGVFDYHHYHSTAHEALGIASGDAELILGGPKGRVIAVRAGDALVLPAGTGHCLLTSGRRFQVIGAYPPGQQWDIRRDALEDDERRTMEALPFPASDPVGGEGGPLVSLWK</sequence>
<comment type="caution">
    <text evidence="2">The sequence shown here is derived from an EMBL/GenBank/DDBJ whole genome shotgun (WGS) entry which is preliminary data.</text>
</comment>
<dbReference type="PANTHER" id="PTHR36448:SF2">
    <property type="entry name" value="CUPIN TYPE-1 DOMAIN-CONTAINING PROTEIN"/>
    <property type="match status" value="1"/>
</dbReference>
<dbReference type="EMBL" id="LFJJ01000173">
    <property type="protein sequence ID" value="KND58693.1"/>
    <property type="molecule type" value="Genomic_DNA"/>
</dbReference>
<dbReference type="RefSeq" id="WP_050455217.1">
    <property type="nucleotide sequence ID" value="NZ_LFJJ01000173.1"/>
</dbReference>
<evidence type="ECO:0000313" key="2">
    <source>
        <dbReference type="EMBL" id="KND58693.1"/>
    </source>
</evidence>
<dbReference type="PIRSF" id="PIRSF019307">
    <property type="entry name" value="UCP019307"/>
    <property type="match status" value="1"/>
</dbReference>
<evidence type="ECO:0000256" key="1">
    <source>
        <dbReference type="SAM" id="MobiDB-lite"/>
    </source>
</evidence>
<dbReference type="Gene3D" id="2.60.120.10">
    <property type="entry name" value="Jelly Rolls"/>
    <property type="match status" value="1"/>
</dbReference>
<dbReference type="InterPro" id="IPR047121">
    <property type="entry name" value="YjiB-like"/>
</dbReference>
<dbReference type="PANTHER" id="PTHR36448">
    <property type="entry name" value="BLR7373 PROTEIN"/>
    <property type="match status" value="1"/>
</dbReference>
<keyword evidence="3" id="KW-1185">Reference proteome</keyword>
<dbReference type="SUPFAM" id="SSF51182">
    <property type="entry name" value="RmlC-like cupins"/>
    <property type="match status" value="1"/>
</dbReference>
<evidence type="ECO:0000313" key="3">
    <source>
        <dbReference type="Proteomes" id="UP000036959"/>
    </source>
</evidence>
<dbReference type="AlphaFoldDB" id="A0A0L0M8K3"/>
<name>A0A0L0M8K3_9BURK</name>
<dbReference type="InterPro" id="IPR011051">
    <property type="entry name" value="RmlC_Cupin_sf"/>
</dbReference>
<dbReference type="PATRIC" id="fig|242163.4.peg.2062"/>
<protein>
    <submittedName>
        <fullName evidence="2">Cupin domain-containing protein</fullName>
    </submittedName>
</protein>
<dbReference type="OrthoDB" id="9791759at2"/>
<accession>A0A0L0M8K3</accession>
<proteinExistence type="predicted"/>